<dbReference type="InterPro" id="IPR000008">
    <property type="entry name" value="C2_dom"/>
</dbReference>
<dbReference type="AlphaFoldDB" id="A0A914XNT4"/>
<feature type="domain" description="C2" evidence="3">
    <location>
        <begin position="262"/>
        <end position="394"/>
    </location>
</feature>
<reference evidence="5" key="1">
    <citation type="submission" date="2022-11" db="UniProtKB">
        <authorList>
            <consortium name="WormBaseParasite"/>
        </authorList>
    </citation>
    <scope>IDENTIFICATION</scope>
</reference>
<keyword evidence="2" id="KW-0812">Transmembrane</keyword>
<feature type="domain" description="C2" evidence="3">
    <location>
        <begin position="128"/>
        <end position="250"/>
    </location>
</feature>
<dbReference type="WBParaSite" id="PSAMB.scaffold93size81355.g1706.t1">
    <property type="protein sequence ID" value="PSAMB.scaffold93size81355.g1706.t1"/>
    <property type="gene ID" value="PSAMB.scaffold93size81355.g1706"/>
</dbReference>
<dbReference type="PROSITE" id="PS50004">
    <property type="entry name" value="C2"/>
    <property type="match status" value="2"/>
</dbReference>
<dbReference type="Gene3D" id="2.60.40.150">
    <property type="entry name" value="C2 domain"/>
    <property type="match status" value="2"/>
</dbReference>
<dbReference type="PANTHER" id="PTHR10024:SF234">
    <property type="entry name" value="SYNAPTOTAGMIN-15-RELATED"/>
    <property type="match status" value="1"/>
</dbReference>
<sequence length="402" mass="45071">MLVWESIREMIPNVDAQKAVVVAVVGIALVALILAFAVRRRKRRRSSAESLFGSTIKVPPISPASFLPVGVQPGDPKSPDILHESYSASDLENFEFPAKEEGLSSRQGRWARADRGSNDDTEDGTLRESWKLSFKVQYRMETAQLEVTIFRAKCTPERHSSGLETLVFASVYMLPEQDRRQTALYPNTGSPSFDEAFLYDLTTEDFLTKQLRLSLYDIDKTRTRICLGHTVVKLADLGNVATGGVAYLNKNLEHLAAALDETGPEVHISLSYNPQSEKLKVQIFAARNLPESITDKTYFLRTSVILGTKTAKTKESGPSDSLYGVFQCAYSFQVPPRHIDTCCLQFDVIARCDAQPERTVGSLMIGPCMYAHGSGVEQWKQMLQNWRKPVEMWHRLAIMEEV</sequence>
<dbReference type="CDD" id="cd00276">
    <property type="entry name" value="C2B_Synaptotagmin"/>
    <property type="match status" value="1"/>
</dbReference>
<dbReference type="GO" id="GO:0070382">
    <property type="term" value="C:exocytic vesicle"/>
    <property type="evidence" value="ECO:0007669"/>
    <property type="project" value="TreeGrafter"/>
</dbReference>
<organism evidence="4 5">
    <name type="scientific">Plectus sambesii</name>
    <dbReference type="NCBI Taxonomy" id="2011161"/>
    <lineage>
        <taxon>Eukaryota</taxon>
        <taxon>Metazoa</taxon>
        <taxon>Ecdysozoa</taxon>
        <taxon>Nematoda</taxon>
        <taxon>Chromadorea</taxon>
        <taxon>Plectida</taxon>
        <taxon>Plectina</taxon>
        <taxon>Plectoidea</taxon>
        <taxon>Plectidae</taxon>
        <taxon>Plectus</taxon>
    </lineage>
</organism>
<dbReference type="GO" id="GO:0017156">
    <property type="term" value="P:calcium-ion regulated exocytosis"/>
    <property type="evidence" value="ECO:0007669"/>
    <property type="project" value="TreeGrafter"/>
</dbReference>
<proteinExistence type="predicted"/>
<keyword evidence="2" id="KW-0472">Membrane</keyword>
<dbReference type="SMART" id="SM00239">
    <property type="entry name" value="C2"/>
    <property type="match status" value="2"/>
</dbReference>
<dbReference type="Pfam" id="PF00168">
    <property type="entry name" value="C2"/>
    <property type="match status" value="2"/>
</dbReference>
<dbReference type="GO" id="GO:0005509">
    <property type="term" value="F:calcium ion binding"/>
    <property type="evidence" value="ECO:0007669"/>
    <property type="project" value="TreeGrafter"/>
</dbReference>
<dbReference type="GO" id="GO:0005886">
    <property type="term" value="C:plasma membrane"/>
    <property type="evidence" value="ECO:0007669"/>
    <property type="project" value="TreeGrafter"/>
</dbReference>
<dbReference type="GO" id="GO:0000149">
    <property type="term" value="F:SNARE binding"/>
    <property type="evidence" value="ECO:0007669"/>
    <property type="project" value="TreeGrafter"/>
</dbReference>
<dbReference type="InterPro" id="IPR035892">
    <property type="entry name" value="C2_domain_sf"/>
</dbReference>
<dbReference type="GO" id="GO:0005544">
    <property type="term" value="F:calcium-dependent phospholipid binding"/>
    <property type="evidence" value="ECO:0007669"/>
    <property type="project" value="TreeGrafter"/>
</dbReference>
<evidence type="ECO:0000313" key="5">
    <source>
        <dbReference type="WBParaSite" id="PSAMB.scaffold93size81355.g1706.t1"/>
    </source>
</evidence>
<evidence type="ECO:0000256" key="2">
    <source>
        <dbReference type="SAM" id="Phobius"/>
    </source>
</evidence>
<feature type="transmembrane region" description="Helical" evidence="2">
    <location>
        <begin position="20"/>
        <end position="38"/>
    </location>
</feature>
<dbReference type="SUPFAM" id="SSF49562">
    <property type="entry name" value="C2 domain (Calcium/lipid-binding domain, CaLB)"/>
    <property type="match status" value="2"/>
</dbReference>
<name>A0A914XNT4_9BILA</name>
<dbReference type="GO" id="GO:0030276">
    <property type="term" value="F:clathrin binding"/>
    <property type="evidence" value="ECO:0007669"/>
    <property type="project" value="TreeGrafter"/>
</dbReference>
<dbReference type="Proteomes" id="UP000887566">
    <property type="component" value="Unplaced"/>
</dbReference>
<dbReference type="PANTHER" id="PTHR10024">
    <property type="entry name" value="SYNAPTOTAGMIN"/>
    <property type="match status" value="1"/>
</dbReference>
<evidence type="ECO:0000256" key="1">
    <source>
        <dbReference type="SAM" id="MobiDB-lite"/>
    </source>
</evidence>
<dbReference type="GO" id="GO:0001786">
    <property type="term" value="F:phosphatidylserine binding"/>
    <property type="evidence" value="ECO:0007669"/>
    <property type="project" value="TreeGrafter"/>
</dbReference>
<protein>
    <submittedName>
        <fullName evidence="5">C2 domain-containing protein</fullName>
    </submittedName>
</protein>
<feature type="region of interest" description="Disordered" evidence="1">
    <location>
        <begin position="100"/>
        <end position="124"/>
    </location>
</feature>
<evidence type="ECO:0000313" key="4">
    <source>
        <dbReference type="Proteomes" id="UP000887566"/>
    </source>
</evidence>
<evidence type="ECO:0000259" key="3">
    <source>
        <dbReference type="PROSITE" id="PS50004"/>
    </source>
</evidence>
<keyword evidence="4" id="KW-1185">Reference proteome</keyword>
<keyword evidence="2" id="KW-1133">Transmembrane helix</keyword>
<feature type="compositionally biased region" description="Basic and acidic residues" evidence="1">
    <location>
        <begin position="111"/>
        <end position="124"/>
    </location>
</feature>
<accession>A0A914XNT4</accession>